<evidence type="ECO:0000256" key="1">
    <source>
        <dbReference type="SAM" id="SignalP"/>
    </source>
</evidence>
<evidence type="ECO:0000313" key="2">
    <source>
        <dbReference type="EMBL" id="KAL3107826.1"/>
    </source>
</evidence>
<feature type="chain" id="PRO_5044878569" evidence="1">
    <location>
        <begin position="19"/>
        <end position="88"/>
    </location>
</feature>
<organism evidence="2 3">
    <name type="scientific">Heterodera trifolii</name>
    <dbReference type="NCBI Taxonomy" id="157864"/>
    <lineage>
        <taxon>Eukaryota</taxon>
        <taxon>Metazoa</taxon>
        <taxon>Ecdysozoa</taxon>
        <taxon>Nematoda</taxon>
        <taxon>Chromadorea</taxon>
        <taxon>Rhabditida</taxon>
        <taxon>Tylenchina</taxon>
        <taxon>Tylenchomorpha</taxon>
        <taxon>Tylenchoidea</taxon>
        <taxon>Heteroderidae</taxon>
        <taxon>Heteroderinae</taxon>
        <taxon>Heterodera</taxon>
    </lineage>
</organism>
<reference evidence="2 3" key="1">
    <citation type="submission" date="2024-10" db="EMBL/GenBank/DDBJ databases">
        <authorList>
            <person name="Kim D."/>
        </authorList>
    </citation>
    <scope>NUCLEOTIDE SEQUENCE [LARGE SCALE GENOMIC DNA]</scope>
    <source>
        <strain evidence="2">BH-2024</strain>
    </source>
</reference>
<keyword evidence="3" id="KW-1185">Reference proteome</keyword>
<gene>
    <name evidence="2" type="ORF">niasHT_017058</name>
</gene>
<comment type="caution">
    <text evidence="2">The sequence shown here is derived from an EMBL/GenBank/DDBJ whole genome shotgun (WGS) entry which is preliminary data.</text>
</comment>
<sequence>MFTKLFFAVLLLLSVLLSFEHPSQIAVANAFPSEVNGRVNEHRRIKRLSCTNDKCFKNCSTEPGSQKECASICECNFSSGSIKAKQNE</sequence>
<feature type="signal peptide" evidence="1">
    <location>
        <begin position="1"/>
        <end position="18"/>
    </location>
</feature>
<dbReference type="EMBL" id="JBICBT010000605">
    <property type="protein sequence ID" value="KAL3107826.1"/>
    <property type="molecule type" value="Genomic_DNA"/>
</dbReference>
<accession>A0ABD2KY33</accession>
<keyword evidence="1" id="KW-0732">Signal</keyword>
<dbReference type="AlphaFoldDB" id="A0ABD2KY33"/>
<protein>
    <submittedName>
        <fullName evidence="2">Uncharacterized protein</fullName>
    </submittedName>
</protein>
<name>A0ABD2KY33_9BILA</name>
<evidence type="ECO:0000313" key="3">
    <source>
        <dbReference type="Proteomes" id="UP001620626"/>
    </source>
</evidence>
<dbReference type="Proteomes" id="UP001620626">
    <property type="component" value="Unassembled WGS sequence"/>
</dbReference>
<proteinExistence type="predicted"/>